<feature type="domain" description="Carrier" evidence="4">
    <location>
        <begin position="40"/>
        <end position="126"/>
    </location>
</feature>
<keyword evidence="3" id="KW-0275">Fatty acid biosynthesis</keyword>
<keyword evidence="3" id="KW-0444">Lipid biosynthesis</keyword>
<evidence type="ECO:0000256" key="2">
    <source>
        <dbReference type="ARBA" id="ARBA00022553"/>
    </source>
</evidence>
<dbReference type="PANTHER" id="PTHR20863">
    <property type="entry name" value="ACYL CARRIER PROTEIN"/>
    <property type="match status" value="1"/>
</dbReference>
<accession>A0A517Y5A6</accession>
<dbReference type="GO" id="GO:0000036">
    <property type="term" value="F:acyl carrier activity"/>
    <property type="evidence" value="ECO:0007669"/>
    <property type="project" value="UniProtKB-UniRule"/>
</dbReference>
<dbReference type="PROSITE" id="PS50075">
    <property type="entry name" value="CARRIER"/>
    <property type="match status" value="1"/>
</dbReference>
<keyword evidence="3" id="KW-0276">Fatty acid metabolism</keyword>
<keyword evidence="6" id="KW-1185">Reference proteome</keyword>
<dbReference type="UniPathway" id="UPA00094"/>
<dbReference type="GO" id="GO:0005829">
    <property type="term" value="C:cytosol"/>
    <property type="evidence" value="ECO:0007669"/>
    <property type="project" value="TreeGrafter"/>
</dbReference>
<gene>
    <name evidence="5" type="primary">acpA</name>
    <name evidence="3" type="synonym">acpP</name>
    <name evidence="5" type="ORF">ETAA8_04540</name>
</gene>
<dbReference type="GO" id="GO:0009245">
    <property type="term" value="P:lipid A biosynthetic process"/>
    <property type="evidence" value="ECO:0007669"/>
    <property type="project" value="TreeGrafter"/>
</dbReference>
<dbReference type="InterPro" id="IPR036736">
    <property type="entry name" value="ACP-like_sf"/>
</dbReference>
<comment type="function">
    <text evidence="3">Carrier of the growing fatty acid chain in fatty acid biosynthesis.</text>
</comment>
<dbReference type="EMBL" id="CP036274">
    <property type="protein sequence ID" value="QDU25386.1"/>
    <property type="molecule type" value="Genomic_DNA"/>
</dbReference>
<keyword evidence="2 3" id="KW-0597">Phosphoprotein</keyword>
<reference evidence="5 6" key="1">
    <citation type="submission" date="2019-02" db="EMBL/GenBank/DDBJ databases">
        <title>Deep-cultivation of Planctomycetes and their phenomic and genomic characterization uncovers novel biology.</title>
        <authorList>
            <person name="Wiegand S."/>
            <person name="Jogler M."/>
            <person name="Boedeker C."/>
            <person name="Pinto D."/>
            <person name="Vollmers J."/>
            <person name="Rivas-Marin E."/>
            <person name="Kohn T."/>
            <person name="Peeters S.H."/>
            <person name="Heuer A."/>
            <person name="Rast P."/>
            <person name="Oberbeckmann S."/>
            <person name="Bunk B."/>
            <person name="Jeske O."/>
            <person name="Meyerdierks A."/>
            <person name="Storesund J.E."/>
            <person name="Kallscheuer N."/>
            <person name="Luecker S."/>
            <person name="Lage O.M."/>
            <person name="Pohl T."/>
            <person name="Merkel B.J."/>
            <person name="Hornburger P."/>
            <person name="Mueller R.-W."/>
            <person name="Bruemmer F."/>
            <person name="Labrenz M."/>
            <person name="Spormann A.M."/>
            <person name="Op den Camp H."/>
            <person name="Overmann J."/>
            <person name="Amann R."/>
            <person name="Jetten M.S.M."/>
            <person name="Mascher T."/>
            <person name="Medema M.H."/>
            <person name="Devos D.P."/>
            <person name="Kaster A.-K."/>
            <person name="Ovreas L."/>
            <person name="Rohde M."/>
            <person name="Galperin M.Y."/>
            <person name="Jogler C."/>
        </authorList>
    </citation>
    <scope>NUCLEOTIDE SEQUENCE [LARGE SCALE GENOMIC DNA]</scope>
    <source>
        <strain evidence="5 6">ETA_A8</strain>
    </source>
</reference>
<protein>
    <recommendedName>
        <fullName evidence="3">Acyl carrier protein</fullName>
        <shortName evidence="3">ACP</shortName>
    </recommendedName>
</protein>
<keyword evidence="3" id="KW-0963">Cytoplasm</keyword>
<dbReference type="Gene3D" id="1.10.1200.10">
    <property type="entry name" value="ACP-like"/>
    <property type="match status" value="1"/>
</dbReference>
<comment type="PTM">
    <text evidence="3">4'-phosphopantetheine is transferred from CoA to a specific serine of apo-ACP by AcpS. This modification is essential for activity because fatty acids are bound in thioester linkage to the sulfhydryl of the prosthetic group.</text>
</comment>
<keyword evidence="3" id="KW-0443">Lipid metabolism</keyword>
<dbReference type="InterPro" id="IPR009081">
    <property type="entry name" value="PP-bd_ACP"/>
</dbReference>
<evidence type="ECO:0000256" key="3">
    <source>
        <dbReference type="HAMAP-Rule" id="MF_01217"/>
    </source>
</evidence>
<comment type="subcellular location">
    <subcellularLocation>
        <location evidence="3">Cytoplasm</location>
    </subcellularLocation>
</comment>
<dbReference type="GO" id="GO:0016020">
    <property type="term" value="C:membrane"/>
    <property type="evidence" value="ECO:0007669"/>
    <property type="project" value="GOC"/>
</dbReference>
<sequence length="231" mass="25649">MNIAGKSGLLVLCCFACTFGCGKQDTPPTQPNSASQQPVSPTTERICQIVAEQMGVNRANLNSQTTLGDLRADDLDFVELVMELEEEFDISISDEAAERMLSSKNWKQGMNNVTLAKLSSLVDEQCKLPRAKNADLQPPSVDSELPQVKVYLNPLHTVLIAAEQNKGQPLTQDEVLDIRDKAAFAMLSPEQAERFNAALDSQVRVPKLDPQRIWEDWQEIRGRPSLMKPVK</sequence>
<dbReference type="AlphaFoldDB" id="A0A517Y5A6"/>
<dbReference type="PANTHER" id="PTHR20863:SF76">
    <property type="entry name" value="CARRIER DOMAIN-CONTAINING PROTEIN"/>
    <property type="match status" value="1"/>
</dbReference>
<comment type="similarity">
    <text evidence="3">Belongs to the acyl carrier protein (ACP) family.</text>
</comment>
<dbReference type="Pfam" id="PF00550">
    <property type="entry name" value="PP-binding"/>
    <property type="match status" value="1"/>
</dbReference>
<dbReference type="HAMAP" id="MF_01217">
    <property type="entry name" value="Acyl_carrier"/>
    <property type="match status" value="1"/>
</dbReference>
<dbReference type="GO" id="GO:0000035">
    <property type="term" value="F:acyl binding"/>
    <property type="evidence" value="ECO:0007669"/>
    <property type="project" value="TreeGrafter"/>
</dbReference>
<organism evidence="5 6">
    <name type="scientific">Anatilimnocola aggregata</name>
    <dbReference type="NCBI Taxonomy" id="2528021"/>
    <lineage>
        <taxon>Bacteria</taxon>
        <taxon>Pseudomonadati</taxon>
        <taxon>Planctomycetota</taxon>
        <taxon>Planctomycetia</taxon>
        <taxon>Pirellulales</taxon>
        <taxon>Pirellulaceae</taxon>
        <taxon>Anatilimnocola</taxon>
    </lineage>
</organism>
<keyword evidence="1 3" id="KW-0596">Phosphopantetheine</keyword>
<comment type="caution">
    <text evidence="3">Lacks conserved residue(s) required for the propagation of feature annotation.</text>
</comment>
<evidence type="ECO:0000259" key="4">
    <source>
        <dbReference type="PROSITE" id="PS50075"/>
    </source>
</evidence>
<dbReference type="Proteomes" id="UP000315017">
    <property type="component" value="Chromosome"/>
</dbReference>
<evidence type="ECO:0000256" key="1">
    <source>
        <dbReference type="ARBA" id="ARBA00022450"/>
    </source>
</evidence>
<proteinExistence type="inferred from homology"/>
<name>A0A517Y5A6_9BACT</name>
<dbReference type="OrthoDB" id="7066376at2"/>
<dbReference type="SUPFAM" id="SSF47336">
    <property type="entry name" value="ACP-like"/>
    <property type="match status" value="1"/>
</dbReference>
<comment type="pathway">
    <text evidence="3">Lipid metabolism; fatty acid biosynthesis.</text>
</comment>
<evidence type="ECO:0000313" key="5">
    <source>
        <dbReference type="EMBL" id="QDU25386.1"/>
    </source>
</evidence>
<evidence type="ECO:0000313" key="6">
    <source>
        <dbReference type="Proteomes" id="UP000315017"/>
    </source>
</evidence>
<dbReference type="KEGG" id="aagg:ETAA8_04540"/>
<dbReference type="InterPro" id="IPR003231">
    <property type="entry name" value="ACP"/>
</dbReference>